<dbReference type="OrthoDB" id="564955at2"/>
<evidence type="ECO:0000313" key="3">
    <source>
        <dbReference type="Proteomes" id="UP000198854"/>
    </source>
</evidence>
<dbReference type="Gene3D" id="2.60.120.10">
    <property type="entry name" value="Jelly Rolls"/>
    <property type="match status" value="1"/>
</dbReference>
<dbReference type="Proteomes" id="UP000198854">
    <property type="component" value="Unassembled WGS sequence"/>
</dbReference>
<dbReference type="InterPro" id="IPR025979">
    <property type="entry name" value="ChrR-like_cupin_dom"/>
</dbReference>
<name>A0A1G8HER7_9VIBR</name>
<evidence type="ECO:0000313" key="2">
    <source>
        <dbReference type="EMBL" id="SDI05123.1"/>
    </source>
</evidence>
<organism evidence="2 3">
    <name type="scientific">Vibrio xiamenensis</name>
    <dbReference type="NCBI Taxonomy" id="861298"/>
    <lineage>
        <taxon>Bacteria</taxon>
        <taxon>Pseudomonadati</taxon>
        <taxon>Pseudomonadota</taxon>
        <taxon>Gammaproteobacteria</taxon>
        <taxon>Vibrionales</taxon>
        <taxon>Vibrionaceae</taxon>
        <taxon>Vibrio</taxon>
    </lineage>
</organism>
<dbReference type="InterPro" id="IPR011051">
    <property type="entry name" value="RmlC_Cupin_sf"/>
</dbReference>
<dbReference type="SUPFAM" id="SSF51182">
    <property type="entry name" value="RmlC-like cupins"/>
    <property type="match status" value="1"/>
</dbReference>
<accession>A0A1G8HER7</accession>
<dbReference type="Pfam" id="PF12973">
    <property type="entry name" value="Cupin_7"/>
    <property type="match status" value="1"/>
</dbReference>
<dbReference type="STRING" id="861298.SAMN04488136_1509"/>
<dbReference type="InterPro" id="IPR014710">
    <property type="entry name" value="RmlC-like_jellyroll"/>
</dbReference>
<evidence type="ECO:0000259" key="1">
    <source>
        <dbReference type="Pfam" id="PF12973"/>
    </source>
</evidence>
<dbReference type="CDD" id="cd20302">
    <property type="entry name" value="cupin_DAD"/>
    <property type="match status" value="1"/>
</dbReference>
<gene>
    <name evidence="2" type="ORF">SAMN04488136_1509</name>
</gene>
<dbReference type="AlphaFoldDB" id="A0A1G8HER7"/>
<protein>
    <submittedName>
        <fullName evidence="2">ChrR Cupin-like domain-containing protein</fullName>
    </submittedName>
</protein>
<dbReference type="RefSeq" id="WP_093279418.1">
    <property type="nucleotide sequence ID" value="NZ_FNDD01000050.1"/>
</dbReference>
<sequence>MSLPEVISHQDLLLTLNTNEESIIKDALPGVDVYPLFLDPENGTWVIRAKFKPGITLPKHFHTGVVHFYTLSGAWHYVEYPDQVQTGGSYLYEPGGSIHTFHCPQGSGGADGFMVITGANINFDEDGNFMNIMDAGWIEQVLIAAAKAQGITARYIKPGAIAQMSDESKGA</sequence>
<proteinExistence type="predicted"/>
<reference evidence="2 3" key="1">
    <citation type="submission" date="2016-10" db="EMBL/GenBank/DDBJ databases">
        <authorList>
            <person name="de Groot N.N."/>
        </authorList>
    </citation>
    <scope>NUCLEOTIDE SEQUENCE [LARGE SCALE GENOMIC DNA]</scope>
    <source>
        <strain evidence="2 3">CGMCC 1.10228</strain>
    </source>
</reference>
<keyword evidence="3" id="KW-1185">Reference proteome</keyword>
<dbReference type="EMBL" id="FNDD01000050">
    <property type="protein sequence ID" value="SDI05123.1"/>
    <property type="molecule type" value="Genomic_DNA"/>
</dbReference>
<feature type="domain" description="ChrR-like cupin" evidence="1">
    <location>
        <begin position="27"/>
        <end position="104"/>
    </location>
</feature>